<dbReference type="InterPro" id="IPR007863">
    <property type="entry name" value="Peptidase_M16_C"/>
</dbReference>
<dbReference type="GO" id="GO:0046872">
    <property type="term" value="F:metal ion binding"/>
    <property type="evidence" value="ECO:0007669"/>
    <property type="project" value="InterPro"/>
</dbReference>
<dbReference type="Gene3D" id="3.30.830.10">
    <property type="entry name" value="Metalloenzyme, LuxS/M16 peptidase-like"/>
    <property type="match status" value="4"/>
</dbReference>
<dbReference type="SMART" id="SM01264">
    <property type="entry name" value="M16C_associated"/>
    <property type="match status" value="1"/>
</dbReference>
<evidence type="ECO:0000313" key="3">
    <source>
        <dbReference type="Proteomes" id="UP000199701"/>
    </source>
</evidence>
<dbReference type="RefSeq" id="WP_092456687.1">
    <property type="nucleotide sequence ID" value="NZ_FOJI01000017.1"/>
</dbReference>
<evidence type="ECO:0000259" key="1">
    <source>
        <dbReference type="SMART" id="SM01264"/>
    </source>
</evidence>
<dbReference type="FunFam" id="3.30.830.10:FF:000034">
    <property type="entry name" value="presequence protease 1, chloroplastic/mitochondrial"/>
    <property type="match status" value="1"/>
</dbReference>
<sequence>MSLRLDKYELLEERKLEDLNSTGLLLKHIKSGARVVVLSNDDENKVFSIGFKTPPYNDTGLQHIIEHSVLCGSRKYPVKDPFVELCKGSLNTFLNAMTYPDKTVYPVASCNEVDFKNIMDVYMDAVFYPNIYTKPEIFKQEGWHYELEDADSLLEYNGVVYNEMKGAYSSPDEVLSNYTFISLFPDTCYSKESGGDPKKIPQLTYEEFLNYHKNYYHPENSYIYLYGNIDIQERLDYLDEEYLKEFDRIGMDTQIGLQKPFNKMVTKVSEYAITEDESLDNNSYLSYNVVVGTSLNPKLYLAMQILDYALVMAPGAKLKQALIDKGIGTDIYSSYESSVYQPVYSIIAKNANEAQQQEFIETIKEVLSDIATNGIEERAILAGINYYEFKYREADFGAYPKGLMYGLQMMDSWLYDESKPFIHIEAGKTFDMIKEESKHGLFENIIKEQLLGNNHASLIVLLPKKNLTEKMETAVEEELQKYKALLTEEKISTIIKDTKDLEIYQDEASSQEALETIPMLAIDDIKKEAAPLYIDKKRIADIDVIHHNMFTNKIAYTLLSFDCKNVPEVLIPYVGLLSSVLGFIDTKNFSYAELANEININSGGISTSASIYTDSNDLSKYAIKYEVRTRTMYEKVDFAFNIIKEILFDSKFTEYKRLKEIVSTVKSRLESSMTNSGHSVAMLEAMAQFSETGYYSNLMRGYKFYKLMEMLESDFDNLKEDISHKLSSLVKLIFRADNMLVSYTANEEGYEKLTQPMTQFVSQLEKDILEVAIRQYKQVNVKTAYTSSSQVQYVARCGNYVSEGFHYSGALKVLKVIFSYDYLWINVRVKGGAYGCMSGFNHNGDSYFASYRDPNLAKTNKIYEEAPNYIRKFTVSDRDMVKYIIGTIGEMDTPMNPSAKGMRSFGAYVSNVSYEDMQKERDEVINAKQEDIRKLADLIESVIKQNYFCVVGNAKQINDEKKMFDMIQNLF</sequence>
<reference evidence="2 3" key="1">
    <citation type="submission" date="2016-10" db="EMBL/GenBank/DDBJ databases">
        <authorList>
            <person name="de Groot N.N."/>
        </authorList>
    </citation>
    <scope>NUCLEOTIDE SEQUENCE [LARGE SCALE GENOMIC DNA]</scope>
    <source>
        <strain evidence="2 3">DSM 9179</strain>
    </source>
</reference>
<protein>
    <recommendedName>
        <fullName evidence="1">Peptidase M16C associated domain-containing protein</fullName>
    </recommendedName>
</protein>
<dbReference type="Pfam" id="PF08367">
    <property type="entry name" value="M16C_assoc"/>
    <property type="match status" value="1"/>
</dbReference>
<dbReference type="AlphaFoldDB" id="A0A1I0RK44"/>
<dbReference type="Pfam" id="PF05193">
    <property type="entry name" value="Peptidase_M16_C"/>
    <property type="match status" value="1"/>
</dbReference>
<dbReference type="InterPro" id="IPR055130">
    <property type="entry name" value="PreP_C"/>
</dbReference>
<dbReference type="SUPFAM" id="SSF63411">
    <property type="entry name" value="LuxS/MPP-like metallohydrolase"/>
    <property type="match status" value="4"/>
</dbReference>
<dbReference type="PANTHER" id="PTHR43016:SF13">
    <property type="entry name" value="PRESEQUENCE PROTEASE, MITOCHONDRIAL"/>
    <property type="match status" value="1"/>
</dbReference>
<evidence type="ECO:0000313" key="2">
    <source>
        <dbReference type="EMBL" id="SEW41387.1"/>
    </source>
</evidence>
<feature type="domain" description="Peptidase M16C associated" evidence="1">
    <location>
        <begin position="461"/>
        <end position="711"/>
    </location>
</feature>
<gene>
    <name evidence="2" type="ORF">SAMN05421659_11741</name>
</gene>
<dbReference type="GO" id="GO:0004222">
    <property type="term" value="F:metalloendopeptidase activity"/>
    <property type="evidence" value="ECO:0007669"/>
    <property type="project" value="TreeGrafter"/>
</dbReference>
<dbReference type="InterPro" id="IPR011249">
    <property type="entry name" value="Metalloenz_LuxS/M16"/>
</dbReference>
<dbReference type="Proteomes" id="UP000199701">
    <property type="component" value="Unassembled WGS sequence"/>
</dbReference>
<dbReference type="GO" id="GO:0016485">
    <property type="term" value="P:protein processing"/>
    <property type="evidence" value="ECO:0007669"/>
    <property type="project" value="TreeGrafter"/>
</dbReference>
<dbReference type="EMBL" id="FOJI01000017">
    <property type="protein sequence ID" value="SEW41387.1"/>
    <property type="molecule type" value="Genomic_DNA"/>
</dbReference>
<organism evidence="2 3">
    <name type="scientific">[Clostridium] fimetarium</name>
    <dbReference type="NCBI Taxonomy" id="99656"/>
    <lineage>
        <taxon>Bacteria</taxon>
        <taxon>Bacillati</taxon>
        <taxon>Bacillota</taxon>
        <taxon>Clostridia</taxon>
        <taxon>Lachnospirales</taxon>
        <taxon>Lachnospiraceae</taxon>
    </lineage>
</organism>
<keyword evidence="3" id="KW-1185">Reference proteome</keyword>
<dbReference type="Pfam" id="PF22516">
    <property type="entry name" value="PreP_C"/>
    <property type="match status" value="1"/>
</dbReference>
<dbReference type="STRING" id="99656.SAMN05421659_11741"/>
<dbReference type="PANTHER" id="PTHR43016">
    <property type="entry name" value="PRESEQUENCE PROTEASE"/>
    <property type="match status" value="1"/>
</dbReference>
<dbReference type="InterPro" id="IPR013578">
    <property type="entry name" value="Peptidase_M16C_assoc"/>
</dbReference>
<name>A0A1I0RK44_9FIRM</name>
<dbReference type="OrthoDB" id="9762027at2"/>
<proteinExistence type="predicted"/>
<accession>A0A1I0RK44</accession>